<evidence type="ECO:0000256" key="5">
    <source>
        <dbReference type="PROSITE-ProRule" id="PRU01248"/>
    </source>
</evidence>
<keyword evidence="3 5" id="KW-0238">DNA-binding</keyword>
<dbReference type="PANTHER" id="PTHR30349:SF64">
    <property type="entry name" value="PROPHAGE INTEGRASE INTD-RELATED"/>
    <property type="match status" value="1"/>
</dbReference>
<gene>
    <name evidence="8" type="ORF">E8L90_03185</name>
</gene>
<evidence type="ECO:0000256" key="4">
    <source>
        <dbReference type="ARBA" id="ARBA00023172"/>
    </source>
</evidence>
<dbReference type="GO" id="GO:0015074">
    <property type="term" value="P:DNA integration"/>
    <property type="evidence" value="ECO:0007669"/>
    <property type="project" value="UniProtKB-KW"/>
</dbReference>
<evidence type="ECO:0000256" key="3">
    <source>
        <dbReference type="ARBA" id="ARBA00023125"/>
    </source>
</evidence>
<dbReference type="Pfam" id="PF14657">
    <property type="entry name" value="Arm-DNA-bind_4"/>
    <property type="match status" value="1"/>
</dbReference>
<dbReference type="AlphaFoldDB" id="A0A4U2Y3F6"/>
<feature type="domain" description="Tyr recombinase" evidence="6">
    <location>
        <begin position="166"/>
        <end position="361"/>
    </location>
</feature>
<dbReference type="Pfam" id="PF00589">
    <property type="entry name" value="Phage_integrase"/>
    <property type="match status" value="1"/>
</dbReference>
<dbReference type="PROSITE" id="PS51900">
    <property type="entry name" value="CB"/>
    <property type="match status" value="1"/>
</dbReference>
<evidence type="ECO:0000313" key="8">
    <source>
        <dbReference type="EMBL" id="TKI54525.1"/>
    </source>
</evidence>
<keyword evidence="2" id="KW-0229">DNA integration</keyword>
<comment type="caution">
    <text evidence="8">The sequence shown here is derived from an EMBL/GenBank/DDBJ whole genome shotgun (WGS) entry which is preliminary data.</text>
</comment>
<dbReference type="InterPro" id="IPR010998">
    <property type="entry name" value="Integrase_recombinase_N"/>
</dbReference>
<organism evidence="8 9">
    <name type="scientific">Brevibacillus antibioticus</name>
    <dbReference type="NCBI Taxonomy" id="2570228"/>
    <lineage>
        <taxon>Bacteria</taxon>
        <taxon>Bacillati</taxon>
        <taxon>Bacillota</taxon>
        <taxon>Bacilli</taxon>
        <taxon>Bacillales</taxon>
        <taxon>Paenibacillaceae</taxon>
        <taxon>Brevibacillus</taxon>
    </lineage>
</organism>
<proteinExistence type="inferred from homology"/>
<evidence type="ECO:0000256" key="1">
    <source>
        <dbReference type="ARBA" id="ARBA00008857"/>
    </source>
</evidence>
<dbReference type="InterPro" id="IPR011010">
    <property type="entry name" value="DNA_brk_join_enz"/>
</dbReference>
<protein>
    <submittedName>
        <fullName evidence="8">Site-specific integrase</fullName>
    </submittedName>
</protein>
<evidence type="ECO:0000259" key="7">
    <source>
        <dbReference type="PROSITE" id="PS51900"/>
    </source>
</evidence>
<accession>A0A4U2Y3F6</accession>
<dbReference type="Pfam" id="PF14659">
    <property type="entry name" value="Phage_int_SAM_3"/>
    <property type="match status" value="1"/>
</dbReference>
<dbReference type="PROSITE" id="PS51898">
    <property type="entry name" value="TYR_RECOMBINASE"/>
    <property type="match status" value="1"/>
</dbReference>
<dbReference type="InterPro" id="IPR050090">
    <property type="entry name" value="Tyrosine_recombinase_XerCD"/>
</dbReference>
<feature type="domain" description="Core-binding (CB)" evidence="7">
    <location>
        <begin position="62"/>
        <end position="145"/>
    </location>
</feature>
<name>A0A4U2Y3F6_9BACL</name>
<dbReference type="EMBL" id="SZNK01000001">
    <property type="protein sequence ID" value="TKI54525.1"/>
    <property type="molecule type" value="Genomic_DNA"/>
</dbReference>
<dbReference type="Proteomes" id="UP000307841">
    <property type="component" value="Unassembled WGS sequence"/>
</dbReference>
<keyword evidence="4" id="KW-0233">DNA recombination</keyword>
<dbReference type="Gene3D" id="1.10.150.130">
    <property type="match status" value="1"/>
</dbReference>
<evidence type="ECO:0000313" key="9">
    <source>
        <dbReference type="Proteomes" id="UP000307841"/>
    </source>
</evidence>
<dbReference type="GO" id="GO:0003677">
    <property type="term" value="F:DNA binding"/>
    <property type="evidence" value="ECO:0007669"/>
    <property type="project" value="UniProtKB-UniRule"/>
</dbReference>
<dbReference type="InterPro" id="IPR044068">
    <property type="entry name" value="CB"/>
</dbReference>
<reference evidence="8 9" key="1">
    <citation type="submission" date="2019-04" db="EMBL/GenBank/DDBJ databases">
        <title>Whole genome sequencing of Brevibacillus sp. TGS2-1.</title>
        <authorList>
            <person name="Choi A."/>
        </authorList>
    </citation>
    <scope>NUCLEOTIDE SEQUENCE [LARGE SCALE GENOMIC DNA]</scope>
    <source>
        <strain evidence="8 9">TGS2-1</strain>
    </source>
</reference>
<dbReference type="SUPFAM" id="SSF56349">
    <property type="entry name" value="DNA breaking-rejoining enzymes"/>
    <property type="match status" value="1"/>
</dbReference>
<dbReference type="Gene3D" id="1.10.443.10">
    <property type="entry name" value="Intergrase catalytic core"/>
    <property type="match status" value="1"/>
</dbReference>
<comment type="similarity">
    <text evidence="1">Belongs to the 'phage' integrase family.</text>
</comment>
<evidence type="ECO:0000259" key="6">
    <source>
        <dbReference type="PROSITE" id="PS51898"/>
    </source>
</evidence>
<dbReference type="RefSeq" id="WP_137027962.1">
    <property type="nucleotide sequence ID" value="NZ_SZNK01000001.1"/>
</dbReference>
<sequence>MAVTKDKNVQKNPWYFTIEIDENGKRKRIKRRGFKTKKEAEAAQRDLLNELGQGLNLNASKTIYRDFMVDWLRDKKTKVKSRTLETYAGLVNNHILPALGDFALADITPRHIQNLYNELHESERLSGENIQKVHTIINESLKKAAGWDMIIKNPAAVVDRPKAETKEMFYWTDEEAHRLLGVAKEDRYYCALLLAVTTGMRQGEILGLRWQDLDLKNRTLSVRQILNHDGKTLEPGAKTASGIRSIGIDKITAIELDKLRHRTKEEKMANRDIYEDNDLVICTQLGTPVSPRNINRTFYRLTEKAGLKRIRFHDLRHTHVVMLLKMRENNKRIAERMGWSSVKMLDRYSHITPHMQKETADAFGEMFFSAPNGTKKSLVE</sequence>
<dbReference type="InterPro" id="IPR013762">
    <property type="entry name" value="Integrase-like_cat_sf"/>
</dbReference>
<dbReference type="InterPro" id="IPR028259">
    <property type="entry name" value="AP2-like_int_N"/>
</dbReference>
<dbReference type="OrthoDB" id="9803188at2"/>
<evidence type="ECO:0000256" key="2">
    <source>
        <dbReference type="ARBA" id="ARBA00022908"/>
    </source>
</evidence>
<dbReference type="GO" id="GO:0006310">
    <property type="term" value="P:DNA recombination"/>
    <property type="evidence" value="ECO:0007669"/>
    <property type="project" value="UniProtKB-KW"/>
</dbReference>
<keyword evidence="9" id="KW-1185">Reference proteome</keyword>
<dbReference type="CDD" id="cd01189">
    <property type="entry name" value="INT_ICEBs1_C_like"/>
    <property type="match status" value="1"/>
</dbReference>
<dbReference type="InterPro" id="IPR004107">
    <property type="entry name" value="Integrase_SAM-like_N"/>
</dbReference>
<dbReference type="PANTHER" id="PTHR30349">
    <property type="entry name" value="PHAGE INTEGRASE-RELATED"/>
    <property type="match status" value="1"/>
</dbReference>
<dbReference type="InterPro" id="IPR002104">
    <property type="entry name" value="Integrase_catalytic"/>
</dbReference>